<reference evidence="1" key="1">
    <citation type="submission" date="2021-01" db="EMBL/GenBank/DDBJ databases">
        <authorList>
            <consortium name="Genoscope - CEA"/>
            <person name="William W."/>
        </authorList>
    </citation>
    <scope>NUCLEOTIDE SEQUENCE</scope>
</reference>
<comment type="caution">
    <text evidence="1">The sequence shown here is derived from an EMBL/GenBank/DDBJ whole genome shotgun (WGS) entry which is preliminary data.</text>
</comment>
<name>A0A8S1M709_9CILI</name>
<evidence type="ECO:0000313" key="1">
    <source>
        <dbReference type="EMBL" id="CAD8071014.1"/>
    </source>
</evidence>
<sequence>MIVCLFTYGDVKYCFGIKNQQDREMMKGMNLKRTKIFMNSVNLLQQKKKRLKFQSSTQRQILVIIIIKQGYEQVRCNQEYVQMQQKPTQSNIQRSRVNIIFDSSFINQSIIIFMSLCNKKHLWIKEGNKKEMFQTIWINGIDVLADSFQLWLIVFNIKKIAFFIYNVDLQQQSFIIYFD</sequence>
<proteinExistence type="predicted"/>
<protein>
    <submittedName>
        <fullName evidence="1">Uncharacterized protein</fullName>
    </submittedName>
</protein>
<organism evidence="1 2">
    <name type="scientific">Paramecium sonneborni</name>
    <dbReference type="NCBI Taxonomy" id="65129"/>
    <lineage>
        <taxon>Eukaryota</taxon>
        <taxon>Sar</taxon>
        <taxon>Alveolata</taxon>
        <taxon>Ciliophora</taxon>
        <taxon>Intramacronucleata</taxon>
        <taxon>Oligohymenophorea</taxon>
        <taxon>Peniculida</taxon>
        <taxon>Parameciidae</taxon>
        <taxon>Paramecium</taxon>
    </lineage>
</organism>
<dbReference type="EMBL" id="CAJJDN010000027">
    <property type="protein sequence ID" value="CAD8071014.1"/>
    <property type="molecule type" value="Genomic_DNA"/>
</dbReference>
<accession>A0A8S1M709</accession>
<gene>
    <name evidence="1" type="ORF">PSON_ATCC_30995.1.T0270285</name>
</gene>
<keyword evidence="2" id="KW-1185">Reference proteome</keyword>
<dbReference type="AlphaFoldDB" id="A0A8S1M709"/>
<evidence type="ECO:0000313" key="2">
    <source>
        <dbReference type="Proteomes" id="UP000692954"/>
    </source>
</evidence>
<dbReference type="Proteomes" id="UP000692954">
    <property type="component" value="Unassembled WGS sequence"/>
</dbReference>